<protein>
    <submittedName>
        <fullName evidence="1">Uncharacterized protein</fullName>
    </submittedName>
</protein>
<reference evidence="1" key="1">
    <citation type="submission" date="2022-07" db="EMBL/GenBank/DDBJ databases">
        <title>Phylogenomic reconstructions and comparative analyses of Kickxellomycotina fungi.</title>
        <authorList>
            <person name="Reynolds N.K."/>
            <person name="Stajich J.E."/>
            <person name="Barry K."/>
            <person name="Grigoriev I.V."/>
            <person name="Crous P."/>
            <person name="Smith M.E."/>
        </authorList>
    </citation>
    <scope>NUCLEOTIDE SEQUENCE</scope>
    <source>
        <strain evidence="1">CBS 190363</strain>
    </source>
</reference>
<accession>A0ACC1LWL5</accession>
<organism evidence="1 2">
    <name type="scientific">Coemansia aciculifera</name>
    <dbReference type="NCBI Taxonomy" id="417176"/>
    <lineage>
        <taxon>Eukaryota</taxon>
        <taxon>Fungi</taxon>
        <taxon>Fungi incertae sedis</taxon>
        <taxon>Zoopagomycota</taxon>
        <taxon>Kickxellomycotina</taxon>
        <taxon>Kickxellomycetes</taxon>
        <taxon>Kickxellales</taxon>
        <taxon>Kickxellaceae</taxon>
        <taxon>Coemansia</taxon>
    </lineage>
</organism>
<evidence type="ECO:0000313" key="1">
    <source>
        <dbReference type="EMBL" id="KAJ2887887.1"/>
    </source>
</evidence>
<sequence>MSTIDFPFIVKQSKRFKRYSWNQVVDKAPLPVSQIEGGKNANNAYLGPSWDDEAGALPTSAATDDMDFDLLLSQVQTRQSGKPPLLPGSEQNSASHSRKKKQRKGKGKIANTLA</sequence>
<dbReference type="EMBL" id="JANBVB010002130">
    <property type="protein sequence ID" value="KAJ2887887.1"/>
    <property type="molecule type" value="Genomic_DNA"/>
</dbReference>
<dbReference type="Proteomes" id="UP001139981">
    <property type="component" value="Unassembled WGS sequence"/>
</dbReference>
<keyword evidence="2" id="KW-1185">Reference proteome</keyword>
<proteinExistence type="predicted"/>
<evidence type="ECO:0000313" key="2">
    <source>
        <dbReference type="Proteomes" id="UP001139981"/>
    </source>
</evidence>
<name>A0ACC1LWL5_9FUNG</name>
<gene>
    <name evidence="1" type="ORF">IWW38_005045</name>
</gene>
<comment type="caution">
    <text evidence="1">The sequence shown here is derived from an EMBL/GenBank/DDBJ whole genome shotgun (WGS) entry which is preliminary data.</text>
</comment>